<proteinExistence type="predicted"/>
<evidence type="ECO:0000313" key="2">
    <source>
        <dbReference type="EMBL" id="KKN39368.1"/>
    </source>
</evidence>
<dbReference type="AlphaFoldDB" id="A0A0F9TD01"/>
<keyword evidence="1" id="KW-0472">Membrane</keyword>
<gene>
    <name evidence="2" type="ORF">LCGC14_0744020</name>
</gene>
<feature type="transmembrane region" description="Helical" evidence="1">
    <location>
        <begin position="9"/>
        <end position="28"/>
    </location>
</feature>
<comment type="caution">
    <text evidence="2">The sequence shown here is derived from an EMBL/GenBank/DDBJ whole genome shotgun (WGS) entry which is preliminary data.</text>
</comment>
<name>A0A0F9TD01_9ZZZZ</name>
<evidence type="ECO:0000256" key="1">
    <source>
        <dbReference type="SAM" id="Phobius"/>
    </source>
</evidence>
<keyword evidence="1" id="KW-1133">Transmembrane helix</keyword>
<reference evidence="2" key="1">
    <citation type="journal article" date="2015" name="Nature">
        <title>Complex archaea that bridge the gap between prokaryotes and eukaryotes.</title>
        <authorList>
            <person name="Spang A."/>
            <person name="Saw J.H."/>
            <person name="Jorgensen S.L."/>
            <person name="Zaremba-Niedzwiedzka K."/>
            <person name="Martijn J."/>
            <person name="Lind A.E."/>
            <person name="van Eijk R."/>
            <person name="Schleper C."/>
            <person name="Guy L."/>
            <person name="Ettema T.J."/>
        </authorList>
    </citation>
    <scope>NUCLEOTIDE SEQUENCE</scope>
</reference>
<keyword evidence="1" id="KW-0812">Transmembrane</keyword>
<organism evidence="2">
    <name type="scientific">marine sediment metagenome</name>
    <dbReference type="NCBI Taxonomy" id="412755"/>
    <lineage>
        <taxon>unclassified sequences</taxon>
        <taxon>metagenomes</taxon>
        <taxon>ecological metagenomes</taxon>
    </lineage>
</organism>
<accession>A0A0F9TD01</accession>
<sequence length="53" mass="6033">MDVIRTIQSALYFGTRVASIASFLVYIIYRDDVFILLGFLLSIQATCIKWEAS</sequence>
<dbReference type="EMBL" id="LAZR01001768">
    <property type="protein sequence ID" value="KKN39368.1"/>
    <property type="molecule type" value="Genomic_DNA"/>
</dbReference>
<protein>
    <submittedName>
        <fullName evidence="2">Uncharacterized protein</fullName>
    </submittedName>
</protein>